<evidence type="ECO:0000256" key="9">
    <source>
        <dbReference type="SAM" id="SignalP"/>
    </source>
</evidence>
<evidence type="ECO:0000256" key="7">
    <source>
        <dbReference type="SAM" id="MobiDB-lite"/>
    </source>
</evidence>
<evidence type="ECO:0000313" key="10">
    <source>
        <dbReference type="EnsemblMetazoa" id="ENSAATROPP012214"/>
    </source>
</evidence>
<accession>A0AAG5DNF3</accession>
<dbReference type="Gene3D" id="2.170.180.11">
    <property type="entry name" value="Methuselah ectodomain, domain 2"/>
    <property type="match status" value="1"/>
</dbReference>
<evidence type="ECO:0008006" key="12">
    <source>
        <dbReference type="Google" id="ProtNLM"/>
    </source>
</evidence>
<keyword evidence="4" id="KW-0297">G-protein coupled receptor</keyword>
<feature type="transmembrane region" description="Helical" evidence="8">
    <location>
        <begin position="285"/>
        <end position="308"/>
    </location>
</feature>
<dbReference type="EnsemblMetazoa" id="ENSAATROPT013426">
    <property type="protein sequence ID" value="ENSAATROPP012214"/>
    <property type="gene ID" value="ENSAATROPG010902"/>
</dbReference>
<reference evidence="10" key="1">
    <citation type="submission" date="2024-04" db="UniProtKB">
        <authorList>
            <consortium name="EnsemblMetazoa"/>
        </authorList>
    </citation>
    <scope>IDENTIFICATION</scope>
    <source>
        <strain evidence="10">EBRO</strain>
    </source>
</reference>
<organism evidence="10 11">
    <name type="scientific">Anopheles atroparvus</name>
    <name type="common">European mosquito</name>
    <dbReference type="NCBI Taxonomy" id="41427"/>
    <lineage>
        <taxon>Eukaryota</taxon>
        <taxon>Metazoa</taxon>
        <taxon>Ecdysozoa</taxon>
        <taxon>Arthropoda</taxon>
        <taxon>Hexapoda</taxon>
        <taxon>Insecta</taxon>
        <taxon>Pterygota</taxon>
        <taxon>Neoptera</taxon>
        <taxon>Endopterygota</taxon>
        <taxon>Diptera</taxon>
        <taxon>Nematocera</taxon>
        <taxon>Culicoidea</taxon>
        <taxon>Culicidae</taxon>
        <taxon>Anophelinae</taxon>
        <taxon>Anopheles</taxon>
    </lineage>
</organism>
<comment type="subcellular location">
    <subcellularLocation>
        <location evidence="1">Membrane</location>
        <topology evidence="1">Multi-pass membrane protein</topology>
    </subcellularLocation>
</comment>
<name>A0AAG5DNF3_ANOAO</name>
<evidence type="ECO:0000256" key="5">
    <source>
        <dbReference type="ARBA" id="ARBA00023170"/>
    </source>
</evidence>
<protein>
    <recommendedName>
        <fullName evidence="12">Methuselah N-terminal domain-containing protein</fullName>
    </recommendedName>
</protein>
<feature type="transmembrane region" description="Helical" evidence="8">
    <location>
        <begin position="501"/>
        <end position="523"/>
    </location>
</feature>
<dbReference type="InterPro" id="IPR023311">
    <property type="entry name" value="Methusela_ecto_dom_2"/>
</dbReference>
<evidence type="ECO:0000256" key="8">
    <source>
        <dbReference type="SAM" id="Phobius"/>
    </source>
</evidence>
<keyword evidence="8" id="KW-0812">Transmembrane</keyword>
<evidence type="ECO:0000256" key="4">
    <source>
        <dbReference type="ARBA" id="ARBA00023040"/>
    </source>
</evidence>
<dbReference type="GO" id="GO:0016020">
    <property type="term" value="C:membrane"/>
    <property type="evidence" value="ECO:0007669"/>
    <property type="project" value="UniProtKB-SubCell"/>
</dbReference>
<dbReference type="Proteomes" id="UP000075880">
    <property type="component" value="Unassembled WGS sequence"/>
</dbReference>
<sequence>MWPPAGYRRRWLLSLLVLLLSITDGSLGTIDNATGVVRENSLPITTEALSSVDPTNIAASDQLTTGETTTTIATSTAASTASETPTSTTDRAVSSTRPPASTTTTTNAPVLSTNVQTTTGTFVPTEESAVGDEDGGMPSNCSEFRPSSIQLMYSEKARIRKCCPPGQMIRPRSDFQYECVPGNQELKIETVEAHFYGNNECIEVSDEKVELPVEEQDQCRDVEDALMYSADQGDTMFVLQNGSLLVLEYGSLVSVFDSYCVEMTNDAQLLAKVCEGGRREIWPKWVIISCVTIASVMLLFTALCYSFVPKLNTTFGYLIAGHAGTFAIGTIFLGLARCGDRCISTGSIGVTEMFANAWLGSSVFIFFLMNVFNTMYVAYYIPNGLEYDSKNKREMYAFLAVLYSITLIPLFLMPKGALICMVFIYFGAIALTHALSFYYTGRLTAGNYQSIIDTAGGQTKIDQERLDHINKQKKLCLMETIFSFIWWIIFAVLTLNFSRSGLTQVATVFSVAVQGMFIGVVFVGGRQLWTIIRECWSNSGSLNLREAENGTEMKTIQQTMLPQENGETHQ</sequence>
<evidence type="ECO:0000256" key="2">
    <source>
        <dbReference type="ARBA" id="ARBA00008979"/>
    </source>
</evidence>
<feature type="chain" id="PRO_5042471109" description="Methuselah N-terminal domain-containing protein" evidence="9">
    <location>
        <begin position="29"/>
        <end position="570"/>
    </location>
</feature>
<keyword evidence="8" id="KW-0472">Membrane</keyword>
<dbReference type="InterPro" id="IPR052808">
    <property type="entry name" value="GPCR_Mth-like"/>
</dbReference>
<feature type="transmembrane region" description="Helical" evidence="8">
    <location>
        <begin position="475"/>
        <end position="495"/>
    </location>
</feature>
<dbReference type="PANTHER" id="PTHR46953">
    <property type="entry name" value="G-PROTEIN COUPLED RECEPTOR MTH-LIKE 1-RELATED"/>
    <property type="match status" value="1"/>
</dbReference>
<keyword evidence="6" id="KW-0807">Transducer</keyword>
<feature type="signal peptide" evidence="9">
    <location>
        <begin position="1"/>
        <end position="28"/>
    </location>
</feature>
<feature type="transmembrane region" description="Helical" evidence="8">
    <location>
        <begin position="357"/>
        <end position="382"/>
    </location>
</feature>
<feature type="region of interest" description="Disordered" evidence="7">
    <location>
        <begin position="74"/>
        <end position="111"/>
    </location>
</feature>
<keyword evidence="3 9" id="KW-0732">Signal</keyword>
<keyword evidence="5" id="KW-0675">Receptor</keyword>
<dbReference type="GO" id="GO:0004930">
    <property type="term" value="F:G protein-coupled receptor activity"/>
    <property type="evidence" value="ECO:0007669"/>
    <property type="project" value="UniProtKB-KW"/>
</dbReference>
<dbReference type="PANTHER" id="PTHR46953:SF3">
    <property type="entry name" value="G-PROTEIN COUPLED RECEPTOR MTH-LIKE 14-RELATED"/>
    <property type="match status" value="1"/>
</dbReference>
<keyword evidence="11" id="KW-1185">Reference proteome</keyword>
<evidence type="ECO:0000256" key="3">
    <source>
        <dbReference type="ARBA" id="ARBA00022729"/>
    </source>
</evidence>
<proteinExistence type="inferred from homology"/>
<comment type="similarity">
    <text evidence="2">Belongs to the G-protein coupled receptor 2 family. Mth subfamily.</text>
</comment>
<feature type="transmembrane region" description="Helical" evidence="8">
    <location>
        <begin position="394"/>
        <end position="412"/>
    </location>
</feature>
<feature type="transmembrane region" description="Helical" evidence="8">
    <location>
        <begin position="418"/>
        <end position="439"/>
    </location>
</feature>
<keyword evidence="8" id="KW-1133">Transmembrane helix</keyword>
<feature type="transmembrane region" description="Helical" evidence="8">
    <location>
        <begin position="315"/>
        <end position="337"/>
    </location>
</feature>
<dbReference type="AlphaFoldDB" id="A0AAG5DNF3"/>
<evidence type="ECO:0000313" key="11">
    <source>
        <dbReference type="Proteomes" id="UP000075880"/>
    </source>
</evidence>
<evidence type="ECO:0000256" key="1">
    <source>
        <dbReference type="ARBA" id="ARBA00004141"/>
    </source>
</evidence>
<evidence type="ECO:0000256" key="6">
    <source>
        <dbReference type="ARBA" id="ARBA00023224"/>
    </source>
</evidence>